<evidence type="ECO:0000259" key="1">
    <source>
        <dbReference type="Pfam" id="PF07728"/>
    </source>
</evidence>
<organism evidence="2 3">
    <name type="scientific">Microbacterium limosum</name>
    <dbReference type="NCBI Taxonomy" id="3079935"/>
    <lineage>
        <taxon>Bacteria</taxon>
        <taxon>Bacillati</taxon>
        <taxon>Actinomycetota</taxon>
        <taxon>Actinomycetes</taxon>
        <taxon>Micrococcales</taxon>
        <taxon>Microbacteriaceae</taxon>
        <taxon>Microbacterium</taxon>
    </lineage>
</organism>
<gene>
    <name evidence="2" type="ORF">RYJ27_12770</name>
</gene>
<dbReference type="KEGG" id="mliy:RYJ27_12770"/>
<reference evidence="2 3" key="1">
    <citation type="submission" date="2023-10" db="EMBL/GenBank/DDBJ databases">
        <title>Y20.</title>
        <authorList>
            <person name="Zhang G."/>
            <person name="Ding Y."/>
        </authorList>
    </citation>
    <scope>NUCLEOTIDE SEQUENCE [LARGE SCALE GENOMIC DNA]</scope>
    <source>
        <strain evidence="2 3">Y20</strain>
    </source>
</reference>
<dbReference type="RefSeq" id="WP_330170670.1">
    <property type="nucleotide sequence ID" value="NZ_CP137080.1"/>
</dbReference>
<proteinExistence type="predicted"/>
<evidence type="ECO:0000313" key="2">
    <source>
        <dbReference type="EMBL" id="WOQ69549.1"/>
    </source>
</evidence>
<name>A0AAU0MHB1_9MICO</name>
<dbReference type="Pfam" id="PF07728">
    <property type="entry name" value="AAA_5"/>
    <property type="match status" value="1"/>
</dbReference>
<dbReference type="SUPFAM" id="SSF52540">
    <property type="entry name" value="P-loop containing nucleoside triphosphate hydrolases"/>
    <property type="match status" value="1"/>
</dbReference>
<sequence>MRDAFLLRLSPRYSRSGRLRGTLVDPAEAATGNWGADQQIYYRATVGALIAPAEPVVVEFGQPPVEFIEEPGRCVGSLIVFVMGAESSQGSANQRGLLGVGRVTHVERTNDKVGAAARVMLQMADVILMQSVVTNPQMKESAYFGASGLGEQRMFGWSGASSAQNCYVLHDRSAGTDAERLLPVLATLAIMRDANPVFWSRFQTTYAELARATDELPRPVAGAHTAGDDYIPVDYRSEPIDAAAVAAYVSAKGMIVHPWQVGAFATAVRAKPFVILAGISGTGKTRLPILIAEATASEIEVVAVKPDWTDSSDLLGYTNLAGEFRPGPLLRFASEAMQEPDVQHFFLLDEMNIARPEYYLAEILSAMERLDPDGNSAPLVPSAGVVDHVDYSTVVLPRNLAIVGAVNVDESTYDFSRKVLDRAFVLEYNDVDLLAVGSLSESVSEQHVPYSSAAWRGEPTGLANRSDLSSPLIESTLLELVEINENLLQSRLEIGYRVRDEFVAFVLESQQVGESFTTRDGLPVSPTDIAIAAKILPRVQGSGSRLGGALEALQVTLAGLGYGYSESRVGAMRERLVSDGHTSFF</sequence>
<dbReference type="InterPro" id="IPR011704">
    <property type="entry name" value="ATPase_dyneun-rel_AAA"/>
</dbReference>
<dbReference type="InterPro" id="IPR027417">
    <property type="entry name" value="P-loop_NTPase"/>
</dbReference>
<feature type="domain" description="ATPase dynein-related AAA" evidence="1">
    <location>
        <begin position="274"/>
        <end position="365"/>
    </location>
</feature>
<dbReference type="GO" id="GO:0005524">
    <property type="term" value="F:ATP binding"/>
    <property type="evidence" value="ECO:0007669"/>
    <property type="project" value="InterPro"/>
</dbReference>
<dbReference type="AlphaFoldDB" id="A0AAU0MHB1"/>
<evidence type="ECO:0000313" key="3">
    <source>
        <dbReference type="Proteomes" id="UP001329313"/>
    </source>
</evidence>
<dbReference type="Gene3D" id="3.40.50.300">
    <property type="entry name" value="P-loop containing nucleotide triphosphate hydrolases"/>
    <property type="match status" value="1"/>
</dbReference>
<dbReference type="Proteomes" id="UP001329313">
    <property type="component" value="Chromosome"/>
</dbReference>
<keyword evidence="3" id="KW-1185">Reference proteome</keyword>
<dbReference type="GO" id="GO:0016887">
    <property type="term" value="F:ATP hydrolysis activity"/>
    <property type="evidence" value="ECO:0007669"/>
    <property type="project" value="InterPro"/>
</dbReference>
<dbReference type="EMBL" id="CP137080">
    <property type="protein sequence ID" value="WOQ69549.1"/>
    <property type="molecule type" value="Genomic_DNA"/>
</dbReference>
<protein>
    <submittedName>
        <fullName evidence="2">AAA family ATPase</fullName>
    </submittedName>
</protein>
<accession>A0AAU0MHB1</accession>